<comment type="caution">
    <text evidence="1">The sequence shown here is derived from an EMBL/GenBank/DDBJ whole genome shotgun (WGS) entry which is preliminary data.</text>
</comment>
<protein>
    <submittedName>
        <fullName evidence="1">DUF2789 domain-containing protein</fullName>
    </submittedName>
</protein>
<proteinExistence type="predicted"/>
<accession>A0A4T0V6G2</accession>
<dbReference type="InterPro" id="IPR038086">
    <property type="entry name" value="DUF2789_sf"/>
</dbReference>
<name>A0A4T0V6G2_9NEIS</name>
<dbReference type="Proteomes" id="UP000308891">
    <property type="component" value="Unassembled WGS sequence"/>
</dbReference>
<organism evidence="1 2">
    <name type="scientific">Crenobacter intestini</name>
    <dbReference type="NCBI Taxonomy" id="2563443"/>
    <lineage>
        <taxon>Bacteria</taxon>
        <taxon>Pseudomonadati</taxon>
        <taxon>Pseudomonadota</taxon>
        <taxon>Betaproteobacteria</taxon>
        <taxon>Neisseriales</taxon>
        <taxon>Neisseriaceae</taxon>
        <taxon>Crenobacter</taxon>
    </lineage>
</organism>
<dbReference type="EMBL" id="STGJ01000001">
    <property type="protein sequence ID" value="TIC87031.1"/>
    <property type="molecule type" value="Genomic_DNA"/>
</dbReference>
<dbReference type="Gene3D" id="1.10.10.1130">
    <property type="entry name" value="Uncharacterised protein PF10982, DUF2789"/>
    <property type="match status" value="1"/>
</dbReference>
<dbReference type="RefSeq" id="WP_136551042.1">
    <property type="nucleotide sequence ID" value="NZ_STGJ01000001.1"/>
</dbReference>
<dbReference type="Pfam" id="PF10982">
    <property type="entry name" value="DUF2789"/>
    <property type="match status" value="1"/>
</dbReference>
<evidence type="ECO:0000313" key="1">
    <source>
        <dbReference type="EMBL" id="TIC87031.1"/>
    </source>
</evidence>
<dbReference type="AlphaFoldDB" id="A0A4T0V6G2"/>
<dbReference type="OrthoDB" id="5828847at2"/>
<keyword evidence="2" id="KW-1185">Reference proteome</keyword>
<gene>
    <name evidence="1" type="ORF">E5K04_01030</name>
</gene>
<reference evidence="1 2" key="1">
    <citation type="submission" date="2019-04" db="EMBL/GenBank/DDBJ databases">
        <title>Crenobacter sp. nov.</title>
        <authorList>
            <person name="Shi S."/>
        </authorList>
    </citation>
    <scope>NUCLEOTIDE SEQUENCE [LARGE SCALE GENOMIC DNA]</scope>
    <source>
        <strain evidence="1 2">GY 70310</strain>
    </source>
</reference>
<dbReference type="InterPro" id="IPR021250">
    <property type="entry name" value="DUF2789"/>
</dbReference>
<sequence>MHPHRHPLHLLFAQLGLAADHASIDAFIRTHAPLPPAVRLEDAPFWRPAQSELLREERDEDADWAEAVDLLDAELRRAP</sequence>
<evidence type="ECO:0000313" key="2">
    <source>
        <dbReference type="Proteomes" id="UP000308891"/>
    </source>
</evidence>